<evidence type="ECO:0000313" key="6">
    <source>
        <dbReference type="Proteomes" id="UP000239648"/>
    </source>
</evidence>
<evidence type="ECO:0000313" key="3">
    <source>
        <dbReference type="EMBL" id="PPK52040.1"/>
    </source>
</evidence>
<protein>
    <submittedName>
        <fullName evidence="4">Thioredoxin 1</fullName>
    </submittedName>
</protein>
<dbReference type="InterPro" id="IPR013766">
    <property type="entry name" value="Thioredoxin_domain"/>
</dbReference>
<feature type="region of interest" description="Disordered" evidence="1">
    <location>
        <begin position="1"/>
        <end position="21"/>
    </location>
</feature>
<dbReference type="Proteomes" id="UP000239648">
    <property type="component" value="Unassembled WGS sequence"/>
</dbReference>
<dbReference type="EMBL" id="PTIT01000008">
    <property type="protein sequence ID" value="PPK52040.1"/>
    <property type="molecule type" value="Genomic_DNA"/>
</dbReference>
<sequence>MSYTRQYTPETQSRDELDQNTGPMVIEFGTNWCGICQGAQAHIKTAMDNHPDIPHVKVEDGKGRRLGRTFGVKLWPTLIFLKDGKEMARVVRPERSSEIEDAMVKILQG</sequence>
<comment type="caution">
    <text evidence="4">The sequence shown here is derived from an EMBL/GenBank/DDBJ whole genome shotgun (WGS) entry which is preliminary data.</text>
</comment>
<accession>A0A2S6G7D7</accession>
<dbReference type="RefSeq" id="WP_104415934.1">
    <property type="nucleotide sequence ID" value="NZ_PTIT01000008.1"/>
</dbReference>
<organism evidence="4 5">
    <name type="scientific">Marinobacter persicus</name>
    <dbReference type="NCBI Taxonomy" id="930118"/>
    <lineage>
        <taxon>Bacteria</taxon>
        <taxon>Pseudomonadati</taxon>
        <taxon>Pseudomonadota</taxon>
        <taxon>Gammaproteobacteria</taxon>
        <taxon>Pseudomonadales</taxon>
        <taxon>Marinobacteraceae</taxon>
        <taxon>Marinobacter</taxon>
    </lineage>
</organism>
<evidence type="ECO:0000259" key="2">
    <source>
        <dbReference type="Pfam" id="PF00085"/>
    </source>
</evidence>
<dbReference type="AlphaFoldDB" id="A0A2S6G7D7"/>
<dbReference type="Pfam" id="PF00085">
    <property type="entry name" value="Thioredoxin"/>
    <property type="match status" value="1"/>
</dbReference>
<feature type="domain" description="Thioredoxin" evidence="2">
    <location>
        <begin position="14"/>
        <end position="103"/>
    </location>
</feature>
<dbReference type="OrthoDB" id="215495at2"/>
<feature type="compositionally biased region" description="Polar residues" evidence="1">
    <location>
        <begin position="1"/>
        <end position="11"/>
    </location>
</feature>
<keyword evidence="6" id="KW-1185">Reference proteome</keyword>
<dbReference type="Gene3D" id="3.40.30.10">
    <property type="entry name" value="Glutaredoxin"/>
    <property type="match status" value="1"/>
</dbReference>
<evidence type="ECO:0000256" key="1">
    <source>
        <dbReference type="SAM" id="MobiDB-lite"/>
    </source>
</evidence>
<dbReference type="Proteomes" id="UP000239446">
    <property type="component" value="Unassembled WGS sequence"/>
</dbReference>
<evidence type="ECO:0000313" key="5">
    <source>
        <dbReference type="Proteomes" id="UP000239446"/>
    </source>
</evidence>
<dbReference type="InterPro" id="IPR036249">
    <property type="entry name" value="Thioredoxin-like_sf"/>
</dbReference>
<reference evidence="3 6" key="1">
    <citation type="submission" date="2018-02" db="EMBL/GenBank/DDBJ databases">
        <title>Deep subsurface shale carbon reservoir microbial communities from Ohio and West Virginia, USA.</title>
        <authorList>
            <person name="Wrighton K."/>
        </authorList>
    </citation>
    <scope>NUCLEOTIDE SEQUENCE [LARGE SCALE GENOMIC DNA]</scope>
    <source>
        <strain evidence="3 6">UTICA-S1B6</strain>
    </source>
</reference>
<gene>
    <name evidence="4" type="ORF">B0H24_1008140</name>
    <name evidence="3" type="ORF">BY455_108140</name>
</gene>
<name>A0A2S6G7D7_9GAMM</name>
<evidence type="ECO:0000313" key="4">
    <source>
        <dbReference type="EMBL" id="PPK55076.1"/>
    </source>
</evidence>
<proteinExistence type="predicted"/>
<dbReference type="CDD" id="cd02947">
    <property type="entry name" value="TRX_family"/>
    <property type="match status" value="1"/>
</dbReference>
<dbReference type="EMBL" id="PTIU01000008">
    <property type="protein sequence ID" value="PPK55076.1"/>
    <property type="molecule type" value="Genomic_DNA"/>
</dbReference>
<reference evidence="4 5" key="2">
    <citation type="submission" date="2018-02" db="EMBL/GenBank/DDBJ databases">
        <title>Subsurface microbial communities from deep shales in Ohio and West Virginia, USA.</title>
        <authorList>
            <person name="Wrighton K."/>
        </authorList>
    </citation>
    <scope>NUCLEOTIDE SEQUENCE [LARGE SCALE GENOMIC DNA]</scope>
    <source>
        <strain evidence="4 5">UTICA-S1B9</strain>
    </source>
</reference>
<dbReference type="SUPFAM" id="SSF52833">
    <property type="entry name" value="Thioredoxin-like"/>
    <property type="match status" value="1"/>
</dbReference>